<proteinExistence type="predicted"/>
<dbReference type="SUPFAM" id="SSF57756">
    <property type="entry name" value="Retrovirus zinc finger-like domains"/>
    <property type="match status" value="1"/>
</dbReference>
<dbReference type="AlphaFoldDB" id="A0A371F747"/>
<comment type="caution">
    <text evidence="1">The sequence shown here is derived from an EMBL/GenBank/DDBJ whole genome shotgun (WGS) entry which is preliminary data.</text>
</comment>
<organism evidence="1 2">
    <name type="scientific">Mucuna pruriens</name>
    <name type="common">Velvet bean</name>
    <name type="synonym">Dolichos pruriens</name>
    <dbReference type="NCBI Taxonomy" id="157652"/>
    <lineage>
        <taxon>Eukaryota</taxon>
        <taxon>Viridiplantae</taxon>
        <taxon>Streptophyta</taxon>
        <taxon>Embryophyta</taxon>
        <taxon>Tracheophyta</taxon>
        <taxon>Spermatophyta</taxon>
        <taxon>Magnoliopsida</taxon>
        <taxon>eudicotyledons</taxon>
        <taxon>Gunneridae</taxon>
        <taxon>Pentapetalae</taxon>
        <taxon>rosids</taxon>
        <taxon>fabids</taxon>
        <taxon>Fabales</taxon>
        <taxon>Fabaceae</taxon>
        <taxon>Papilionoideae</taxon>
        <taxon>50 kb inversion clade</taxon>
        <taxon>NPAAA clade</taxon>
        <taxon>indigoferoid/millettioid clade</taxon>
        <taxon>Phaseoleae</taxon>
        <taxon>Mucuna</taxon>
    </lineage>
</organism>
<sequence>MEHQRITKRIFEAPFASGDEQIDHKEGMAKNGRDDYAIAYTIMAFVGAIENNQNSNSHKGGLLFKGWIASLEAIHPRSRDKVTFGIDVLVEEVEYWWENTCAHLEVEMRLSLRISSGNVHTTKARQESSQNGCTYKGYVGLVKRKQSRGQSRRKECLKCGYHSHLERECADKKVTCFNYGKQGHITRSCTLPKRKPPSVGRSTQSRCSKTITRVFAFSDVEASKFENLVKGTCFVNCYPLVVLFDCGVISIKNGITSPIKILDFPMLRLELFSSSLKYKPVIETHANSSIFTSNCPLNVLNRDFLVDLICFPLSQLDIILDMD</sequence>
<dbReference type="InterPro" id="IPR036875">
    <property type="entry name" value="Znf_CCHC_sf"/>
</dbReference>
<feature type="non-terminal residue" evidence="1">
    <location>
        <position position="1"/>
    </location>
</feature>
<dbReference type="Gene3D" id="4.10.60.10">
    <property type="entry name" value="Zinc finger, CCHC-type"/>
    <property type="match status" value="1"/>
</dbReference>
<dbReference type="OrthoDB" id="1436289at2759"/>
<accession>A0A371F747</accession>
<evidence type="ECO:0000313" key="2">
    <source>
        <dbReference type="Proteomes" id="UP000257109"/>
    </source>
</evidence>
<dbReference type="EMBL" id="QJKJ01010284">
    <property type="protein sequence ID" value="RDX74126.1"/>
    <property type="molecule type" value="Genomic_DNA"/>
</dbReference>
<dbReference type="Proteomes" id="UP000257109">
    <property type="component" value="Unassembled WGS sequence"/>
</dbReference>
<evidence type="ECO:0000313" key="1">
    <source>
        <dbReference type="EMBL" id="RDX74126.1"/>
    </source>
</evidence>
<reference evidence="1" key="1">
    <citation type="submission" date="2018-05" db="EMBL/GenBank/DDBJ databases">
        <title>Draft genome of Mucuna pruriens seed.</title>
        <authorList>
            <person name="Nnadi N.E."/>
            <person name="Vos R."/>
            <person name="Hasami M.H."/>
            <person name="Devisetty U.K."/>
            <person name="Aguiy J.C."/>
        </authorList>
    </citation>
    <scope>NUCLEOTIDE SEQUENCE [LARGE SCALE GENOMIC DNA]</scope>
    <source>
        <strain evidence="1">JCA_2017</strain>
    </source>
</reference>
<protein>
    <recommendedName>
        <fullName evidence="3">CCHC-type domain-containing protein</fullName>
    </recommendedName>
</protein>
<name>A0A371F747_MUCPR</name>
<dbReference type="Pfam" id="PF08284">
    <property type="entry name" value="RVP_2"/>
    <property type="match status" value="1"/>
</dbReference>
<dbReference type="GO" id="GO:0008270">
    <property type="term" value="F:zinc ion binding"/>
    <property type="evidence" value="ECO:0007669"/>
    <property type="project" value="InterPro"/>
</dbReference>
<gene>
    <name evidence="1" type="ORF">CR513_46165</name>
</gene>
<evidence type="ECO:0008006" key="3">
    <source>
        <dbReference type="Google" id="ProtNLM"/>
    </source>
</evidence>
<dbReference type="GO" id="GO:0003676">
    <property type="term" value="F:nucleic acid binding"/>
    <property type="evidence" value="ECO:0007669"/>
    <property type="project" value="InterPro"/>
</dbReference>
<keyword evidence="2" id="KW-1185">Reference proteome</keyword>